<dbReference type="Proteomes" id="UP000799750">
    <property type="component" value="Unassembled WGS sequence"/>
</dbReference>
<protein>
    <submittedName>
        <fullName evidence="2">Uncharacterized protein</fullName>
    </submittedName>
</protein>
<organism evidence="2 3">
    <name type="scientific">Lophium mytilinum</name>
    <dbReference type="NCBI Taxonomy" id="390894"/>
    <lineage>
        <taxon>Eukaryota</taxon>
        <taxon>Fungi</taxon>
        <taxon>Dikarya</taxon>
        <taxon>Ascomycota</taxon>
        <taxon>Pezizomycotina</taxon>
        <taxon>Dothideomycetes</taxon>
        <taxon>Pleosporomycetidae</taxon>
        <taxon>Mytilinidiales</taxon>
        <taxon>Mytilinidiaceae</taxon>
        <taxon>Lophium</taxon>
    </lineage>
</organism>
<gene>
    <name evidence="2" type="ORF">BU16DRAFT_554133</name>
</gene>
<dbReference type="AlphaFoldDB" id="A0A6A6RB85"/>
<feature type="region of interest" description="Disordered" evidence="1">
    <location>
        <begin position="1"/>
        <end position="58"/>
    </location>
</feature>
<evidence type="ECO:0000313" key="3">
    <source>
        <dbReference type="Proteomes" id="UP000799750"/>
    </source>
</evidence>
<dbReference type="EMBL" id="MU004181">
    <property type="protein sequence ID" value="KAF2502065.1"/>
    <property type="molecule type" value="Genomic_DNA"/>
</dbReference>
<name>A0A6A6RB85_9PEZI</name>
<evidence type="ECO:0000313" key="2">
    <source>
        <dbReference type="EMBL" id="KAF2502065.1"/>
    </source>
</evidence>
<sequence>MTTKVAEHNDKKGMKNAERNDRPREPTTSVTNLPPCNLTEPHPHPHKAMPLPAQPRHI</sequence>
<reference evidence="2" key="1">
    <citation type="journal article" date="2020" name="Stud. Mycol.">
        <title>101 Dothideomycetes genomes: a test case for predicting lifestyles and emergence of pathogens.</title>
        <authorList>
            <person name="Haridas S."/>
            <person name="Albert R."/>
            <person name="Binder M."/>
            <person name="Bloem J."/>
            <person name="Labutti K."/>
            <person name="Salamov A."/>
            <person name="Andreopoulos B."/>
            <person name="Baker S."/>
            <person name="Barry K."/>
            <person name="Bills G."/>
            <person name="Bluhm B."/>
            <person name="Cannon C."/>
            <person name="Castanera R."/>
            <person name="Culley D."/>
            <person name="Daum C."/>
            <person name="Ezra D."/>
            <person name="Gonzalez J."/>
            <person name="Henrissat B."/>
            <person name="Kuo A."/>
            <person name="Liang C."/>
            <person name="Lipzen A."/>
            <person name="Lutzoni F."/>
            <person name="Magnuson J."/>
            <person name="Mondo S."/>
            <person name="Nolan M."/>
            <person name="Ohm R."/>
            <person name="Pangilinan J."/>
            <person name="Park H.-J."/>
            <person name="Ramirez L."/>
            <person name="Alfaro M."/>
            <person name="Sun H."/>
            <person name="Tritt A."/>
            <person name="Yoshinaga Y."/>
            <person name="Zwiers L.-H."/>
            <person name="Turgeon B."/>
            <person name="Goodwin S."/>
            <person name="Spatafora J."/>
            <person name="Crous P."/>
            <person name="Grigoriev I."/>
        </authorList>
    </citation>
    <scope>NUCLEOTIDE SEQUENCE</scope>
    <source>
        <strain evidence="2">CBS 269.34</strain>
    </source>
</reference>
<feature type="compositionally biased region" description="Basic and acidic residues" evidence="1">
    <location>
        <begin position="1"/>
        <end position="25"/>
    </location>
</feature>
<accession>A0A6A6RB85</accession>
<keyword evidence="3" id="KW-1185">Reference proteome</keyword>
<proteinExistence type="predicted"/>
<evidence type="ECO:0000256" key="1">
    <source>
        <dbReference type="SAM" id="MobiDB-lite"/>
    </source>
</evidence>